<feature type="chain" id="PRO_5039417178" evidence="7">
    <location>
        <begin position="25"/>
        <end position="859"/>
    </location>
</feature>
<feature type="domain" description="Gram-positive cocci surface proteins LPxTG" evidence="8">
    <location>
        <begin position="823"/>
        <end position="859"/>
    </location>
</feature>
<organism evidence="9 10">
    <name type="scientific">Lancefieldella parvula</name>
    <dbReference type="NCBI Taxonomy" id="1382"/>
    <lineage>
        <taxon>Bacteria</taxon>
        <taxon>Bacillati</taxon>
        <taxon>Actinomycetota</taxon>
        <taxon>Coriobacteriia</taxon>
        <taxon>Coriobacteriales</taxon>
        <taxon>Atopobiaceae</taxon>
        <taxon>Lancefieldella</taxon>
    </lineage>
</organism>
<keyword evidence="4 7" id="KW-0732">Signal</keyword>
<accession>A0A9E7AER0</accession>
<keyword evidence="5" id="KW-0572">Peptidoglycan-anchor</keyword>
<gene>
    <name evidence="9" type="ORF">M3I19_00255</name>
</gene>
<dbReference type="NCBIfam" id="TIGR01167">
    <property type="entry name" value="LPXTG_anchor"/>
    <property type="match status" value="1"/>
</dbReference>
<keyword evidence="3" id="KW-0964">Secreted</keyword>
<dbReference type="InterPro" id="IPR019931">
    <property type="entry name" value="LPXTG_anchor"/>
</dbReference>
<evidence type="ECO:0000256" key="1">
    <source>
        <dbReference type="ARBA" id="ARBA00004196"/>
    </source>
</evidence>
<evidence type="ECO:0000256" key="5">
    <source>
        <dbReference type="ARBA" id="ARBA00023088"/>
    </source>
</evidence>
<evidence type="ECO:0000259" key="8">
    <source>
        <dbReference type="PROSITE" id="PS50847"/>
    </source>
</evidence>
<keyword evidence="2" id="KW-0134">Cell wall</keyword>
<evidence type="ECO:0000256" key="4">
    <source>
        <dbReference type="ARBA" id="ARBA00022729"/>
    </source>
</evidence>
<dbReference type="GO" id="GO:0030313">
    <property type="term" value="C:cell envelope"/>
    <property type="evidence" value="ECO:0007669"/>
    <property type="project" value="UniProtKB-SubCell"/>
</dbReference>
<dbReference type="Pfam" id="PF09479">
    <property type="entry name" value="Flg_new"/>
    <property type="match status" value="3"/>
</dbReference>
<dbReference type="Gene3D" id="2.60.40.4270">
    <property type="entry name" value="Listeria-Bacteroides repeat domain"/>
    <property type="match status" value="3"/>
</dbReference>
<comment type="subcellular location">
    <subcellularLocation>
        <location evidence="1">Cell envelope</location>
    </subcellularLocation>
</comment>
<name>A0A9E7AER0_9ACTN</name>
<keyword evidence="6" id="KW-0812">Transmembrane</keyword>
<evidence type="ECO:0000256" key="7">
    <source>
        <dbReference type="SAM" id="SignalP"/>
    </source>
</evidence>
<evidence type="ECO:0000256" key="3">
    <source>
        <dbReference type="ARBA" id="ARBA00022525"/>
    </source>
</evidence>
<feature type="signal peptide" evidence="7">
    <location>
        <begin position="1"/>
        <end position="24"/>
    </location>
</feature>
<evidence type="ECO:0000313" key="10">
    <source>
        <dbReference type="Proteomes" id="UP000831562"/>
    </source>
</evidence>
<evidence type="ECO:0000256" key="6">
    <source>
        <dbReference type="SAM" id="Phobius"/>
    </source>
</evidence>
<dbReference type="NCBIfam" id="TIGR02543">
    <property type="entry name" value="List_Bact_rpt"/>
    <property type="match status" value="2"/>
</dbReference>
<dbReference type="Pfam" id="PF00746">
    <property type="entry name" value="Gram_pos_anchor"/>
    <property type="match status" value="1"/>
</dbReference>
<dbReference type="InterPro" id="IPR042229">
    <property type="entry name" value="Listeria/Bacterioides_rpt_sf"/>
</dbReference>
<proteinExistence type="predicted"/>
<protein>
    <submittedName>
        <fullName evidence="9">InlB B-repeat-containing protein</fullName>
    </submittedName>
</protein>
<feature type="transmembrane region" description="Helical" evidence="6">
    <location>
        <begin position="829"/>
        <end position="851"/>
    </location>
</feature>
<reference evidence="9" key="1">
    <citation type="submission" date="2022-05" db="EMBL/GenBank/DDBJ databases">
        <title>Using nanopore sequencing to obtain complete genomes from saliva samples.</title>
        <authorList>
            <person name="Baker J.L."/>
        </authorList>
    </citation>
    <scope>NUCLEOTIDE SEQUENCE</scope>
    <source>
        <strain evidence="9">JCVI-JB-Lp32</strain>
    </source>
</reference>
<keyword evidence="6" id="KW-0472">Membrane</keyword>
<evidence type="ECO:0000256" key="2">
    <source>
        <dbReference type="ARBA" id="ARBA00022512"/>
    </source>
</evidence>
<dbReference type="AlphaFoldDB" id="A0A9E7AER0"/>
<dbReference type="EMBL" id="CP097092">
    <property type="protein sequence ID" value="UQF78171.1"/>
    <property type="molecule type" value="Genomic_DNA"/>
</dbReference>
<sequence>MRAKKVLSILFALALVLSSLPASAIAESIEDAGKYSVVVSYVNVLNDEEIHAPSKQVVNEGESWSVTSPTITGYDLEDPAQATVTGVASGSDHYIKQTVYYMPGYVTYTVKRMKEMTTGNYVEASSEENYGVPDSIVTASDVTYPGFVRTTTDLSLKVTADGKTVKYIYYDRNPRSAIYFSTSGSELSPVIGNPGDPVPAVPNPTRTGYTFAGWDLNDDGIADSLPTTMPQEPVTAKALWTPATATYHYAYFIQDPNNPSDYNYVTTTAASGTVGTMTATAPVQPNTGVFRFETYSHESDPTPIAADGSTTINVYYNLATITVNVRPKRNGSILATLTLRYGEAFNPYAINPNTGNKYSDDMLAAMRADDPSGTYYWYGIIPGVGGTATTVQAKTTDPGSTITADNVLEIYGRYTNSTALGPRYRFYYYQNLDGTYNMGGDHTLSRPGMITEIANNDGDGYLESENKHPGFSYDGYRMSIGHFDGTNYDALGWTSWQPYNYDYLITDYNSNLIEHRYKRNTYTVTYVSSGTTVATHSHLFGEPFNASTDVPGTSLTSPRPGYVFKGWYDNSETVGTPVTDTTMPATNTVLYAKWVPLTATVTFDSEGGSPVNSQELTYGDAATKPADPIREGYTFAGWILYTNGNPSVYSFSAAVTGDITLHALWKKNDSSVSYTVIHQTDDGQILSTTTETAPIGSLVSKWALDAADRGDYAYVDVSSRSMVLDENAENNVLTFTYSKEARYSYTVHYVDAQTGEQIHSDDIIGSQTLNLQNVSAREIDGYTLQGDSTGYVSADQLEYTFYYTKNPEAPAVPQTPAKRKSSLPETGDASSVILVSTALTSVASLGTSLVLRRRKRTQA</sequence>
<dbReference type="Proteomes" id="UP000831562">
    <property type="component" value="Chromosome"/>
</dbReference>
<dbReference type="PROSITE" id="PS50847">
    <property type="entry name" value="GRAM_POS_ANCHORING"/>
    <property type="match status" value="1"/>
</dbReference>
<dbReference type="Gene3D" id="3.10.20.320">
    <property type="entry name" value="Putative peptidoglycan bound protein (lpxtg motif)"/>
    <property type="match status" value="1"/>
</dbReference>
<dbReference type="InterPro" id="IPR013378">
    <property type="entry name" value="InlB-like_B-rpt"/>
</dbReference>
<evidence type="ECO:0000313" key="9">
    <source>
        <dbReference type="EMBL" id="UQF78171.1"/>
    </source>
</evidence>
<keyword evidence="6" id="KW-1133">Transmembrane helix</keyword>